<dbReference type="Proteomes" id="UP000199050">
    <property type="component" value="Unassembled WGS sequence"/>
</dbReference>
<keyword evidence="3" id="KW-1185">Reference proteome</keyword>
<keyword evidence="1" id="KW-0472">Membrane</keyword>
<reference evidence="3" key="1">
    <citation type="submission" date="2016-10" db="EMBL/GenBank/DDBJ databases">
        <authorList>
            <person name="Varghese N."/>
            <person name="Submissions S."/>
        </authorList>
    </citation>
    <scope>NUCLEOTIDE SEQUENCE [LARGE SCALE GENOMIC DNA]</scope>
    <source>
        <strain evidence="3">CGMCC 1.11012</strain>
    </source>
</reference>
<feature type="transmembrane region" description="Helical" evidence="1">
    <location>
        <begin position="50"/>
        <end position="70"/>
    </location>
</feature>
<dbReference type="RefSeq" id="WP_090718847.1">
    <property type="nucleotide sequence ID" value="NZ_CBCSKY010000050.1"/>
</dbReference>
<accession>A0A1G9DC17</accession>
<sequence length="468" mass="51612">MAGSEERLLKEYFDEISRELEDIPQVKMNVAIRSGISGPARYRTSARKRFAVSVAVVLAAAALFAVPWIGKLPKPLEPQNLSAPSQMNEAFTPYFWKAINDTTVASAIEAGLIERVSGVTAEQNGFVLKVDGIAADRKGIMILYSLQNHTGQKARVDNLQLVGKSSSPVNYRYGWALNNTDVPTGTTLYYEILQWAEGFDSLPDEITFELNLGESKPVSQASREKPLAALSVPITLDKGKIAKSGEVHTVNKTLTVAGQEILINEVYTSATGIYLEPVYNEQNSKQIFSMIYPRFLLGSNGIFSSMSPVRTVEVKGKEILVFGNDSRSSQPLQFQLDGILALDKDTLKVVIDTEQQQIIKAPDNYLTMSLYTAERGTTMILKHNTSTGKKRFYNALKLDNEFTDSKGQIHSTADLYDIPPYQASADKKSVPVLDYVGLGSNKYAQPLTFTITSYPAPINQKVSLEILD</sequence>
<name>A0A1G9DC17_9BACL</name>
<proteinExistence type="predicted"/>
<dbReference type="OrthoDB" id="2666125at2"/>
<evidence type="ECO:0008006" key="4">
    <source>
        <dbReference type="Google" id="ProtNLM"/>
    </source>
</evidence>
<keyword evidence="1" id="KW-0812">Transmembrane</keyword>
<dbReference type="EMBL" id="FNDX01000047">
    <property type="protein sequence ID" value="SDK61432.1"/>
    <property type="molecule type" value="Genomic_DNA"/>
</dbReference>
<evidence type="ECO:0000313" key="3">
    <source>
        <dbReference type="Proteomes" id="UP000199050"/>
    </source>
</evidence>
<evidence type="ECO:0000313" key="2">
    <source>
        <dbReference type="EMBL" id="SDK61432.1"/>
    </source>
</evidence>
<gene>
    <name evidence="2" type="ORF">SAMN05216192_14729</name>
</gene>
<dbReference type="STRING" id="1174501.SAMN05216192_14729"/>
<organism evidence="2 3">
    <name type="scientific">Paenibacillus typhae</name>
    <dbReference type="NCBI Taxonomy" id="1174501"/>
    <lineage>
        <taxon>Bacteria</taxon>
        <taxon>Bacillati</taxon>
        <taxon>Bacillota</taxon>
        <taxon>Bacilli</taxon>
        <taxon>Bacillales</taxon>
        <taxon>Paenibacillaceae</taxon>
        <taxon>Paenibacillus</taxon>
    </lineage>
</organism>
<keyword evidence="1" id="KW-1133">Transmembrane helix</keyword>
<dbReference type="AlphaFoldDB" id="A0A1G9DC17"/>
<evidence type="ECO:0000256" key="1">
    <source>
        <dbReference type="SAM" id="Phobius"/>
    </source>
</evidence>
<protein>
    <recommendedName>
        <fullName evidence="4">DUF4179 domain-containing protein</fullName>
    </recommendedName>
</protein>